<name>A0ABT6JXY3_9GAMM</name>
<dbReference type="Proteomes" id="UP001156873">
    <property type="component" value="Unassembled WGS sequence"/>
</dbReference>
<organism evidence="2 3">
    <name type="scientific">Luteimonas kalidii</name>
    <dbReference type="NCBI Taxonomy" id="3042025"/>
    <lineage>
        <taxon>Bacteria</taxon>
        <taxon>Pseudomonadati</taxon>
        <taxon>Pseudomonadota</taxon>
        <taxon>Gammaproteobacteria</taxon>
        <taxon>Lysobacterales</taxon>
        <taxon>Lysobacteraceae</taxon>
        <taxon>Luteimonas</taxon>
    </lineage>
</organism>
<dbReference type="EMBL" id="JARXRO010000020">
    <property type="protein sequence ID" value="MDH5835439.1"/>
    <property type="molecule type" value="Genomic_DNA"/>
</dbReference>
<feature type="region of interest" description="Disordered" evidence="1">
    <location>
        <begin position="22"/>
        <end position="45"/>
    </location>
</feature>
<dbReference type="RefSeq" id="WP_280580223.1">
    <property type="nucleotide sequence ID" value="NZ_JARXRO010000020.1"/>
</dbReference>
<keyword evidence="3" id="KW-1185">Reference proteome</keyword>
<sequence>MKKHILATPLLVMLGACGIDKPPPAAPDTQPVEAETVSPESPARVSAEALPEKDPAALRLERFAEQLVADGKGHFRFNRIRDAKGGGKERQVFVEVVGLTDEQAADAAAQVLLGLGYEQGRRWSDENGVRIRFADVGDIPVSVLVRSREAHSGLNHDDSTASVYLTRPVGG</sequence>
<gene>
    <name evidence="2" type="ORF">QFW81_16120</name>
</gene>
<dbReference type="PROSITE" id="PS51257">
    <property type="entry name" value="PROKAR_LIPOPROTEIN"/>
    <property type="match status" value="1"/>
</dbReference>
<protein>
    <recommendedName>
        <fullName evidence="4">Lipoprotein</fullName>
    </recommendedName>
</protein>
<evidence type="ECO:0008006" key="4">
    <source>
        <dbReference type="Google" id="ProtNLM"/>
    </source>
</evidence>
<evidence type="ECO:0000313" key="2">
    <source>
        <dbReference type="EMBL" id="MDH5835439.1"/>
    </source>
</evidence>
<evidence type="ECO:0000256" key="1">
    <source>
        <dbReference type="SAM" id="MobiDB-lite"/>
    </source>
</evidence>
<comment type="caution">
    <text evidence="2">The sequence shown here is derived from an EMBL/GenBank/DDBJ whole genome shotgun (WGS) entry which is preliminary data.</text>
</comment>
<accession>A0ABT6JXY3</accession>
<proteinExistence type="predicted"/>
<reference evidence="2 3" key="1">
    <citation type="submission" date="2023-04" db="EMBL/GenBank/DDBJ databases">
        <title>Luteimonas sp. M1R5S59.</title>
        <authorList>
            <person name="Sun J.-Q."/>
        </authorList>
    </citation>
    <scope>NUCLEOTIDE SEQUENCE [LARGE SCALE GENOMIC DNA]</scope>
    <source>
        <strain evidence="2 3">M1R5S59</strain>
    </source>
</reference>
<evidence type="ECO:0000313" key="3">
    <source>
        <dbReference type="Proteomes" id="UP001156873"/>
    </source>
</evidence>